<accession>A0A382QBT3</accession>
<evidence type="ECO:0000313" key="1">
    <source>
        <dbReference type="EMBL" id="SVC82022.1"/>
    </source>
</evidence>
<reference evidence="1" key="1">
    <citation type="submission" date="2018-05" db="EMBL/GenBank/DDBJ databases">
        <authorList>
            <person name="Lanie J.A."/>
            <person name="Ng W.-L."/>
            <person name="Kazmierczak K.M."/>
            <person name="Andrzejewski T.M."/>
            <person name="Davidsen T.M."/>
            <person name="Wayne K.J."/>
            <person name="Tettelin H."/>
            <person name="Glass J.I."/>
            <person name="Rusch D."/>
            <person name="Podicherti R."/>
            <person name="Tsui H.-C.T."/>
            <person name="Winkler M.E."/>
        </authorList>
    </citation>
    <scope>NUCLEOTIDE SEQUENCE</scope>
</reference>
<sequence length="88" mass="10647">MMLVVLVMSGCSKRPLSPRKQYGIQDQYPETWIESNQRIERFVSVYRKNTHVRICLQRAEQKGYLHYIHRVFYKYRLPPELAHLPILE</sequence>
<dbReference type="EMBL" id="UINC01112820">
    <property type="protein sequence ID" value="SVC82022.1"/>
    <property type="molecule type" value="Genomic_DNA"/>
</dbReference>
<organism evidence="1">
    <name type="scientific">marine metagenome</name>
    <dbReference type="NCBI Taxonomy" id="408172"/>
    <lineage>
        <taxon>unclassified sequences</taxon>
        <taxon>metagenomes</taxon>
        <taxon>ecological metagenomes</taxon>
    </lineage>
</organism>
<proteinExistence type="predicted"/>
<protein>
    <submittedName>
        <fullName evidence="1">Uncharacterized protein</fullName>
    </submittedName>
</protein>
<name>A0A382QBT3_9ZZZZ</name>
<dbReference type="AlphaFoldDB" id="A0A382QBT3"/>
<gene>
    <name evidence="1" type="ORF">METZ01_LOCUS334876</name>
</gene>
<feature type="non-terminal residue" evidence="1">
    <location>
        <position position="88"/>
    </location>
</feature>